<evidence type="ECO:0000259" key="3">
    <source>
        <dbReference type="Pfam" id="PF01364"/>
    </source>
</evidence>
<dbReference type="InterPro" id="IPR029030">
    <property type="entry name" value="Caspase-like_dom_sf"/>
</dbReference>
<accession>A0A948WBK6</accession>
<dbReference type="InterPro" id="IPR028994">
    <property type="entry name" value="Integrin_alpha_N"/>
</dbReference>
<dbReference type="InterPro" id="IPR029031">
    <property type="entry name" value="Gingipain_N_sf"/>
</dbReference>
<dbReference type="InterPro" id="IPR025965">
    <property type="entry name" value="FlgD/Vpr_Ig-like"/>
</dbReference>
<proteinExistence type="predicted"/>
<organism evidence="5 6">
    <name type="scientific">Eiseniibacteriota bacterium</name>
    <dbReference type="NCBI Taxonomy" id="2212470"/>
    <lineage>
        <taxon>Bacteria</taxon>
        <taxon>Candidatus Eiseniibacteriota</taxon>
    </lineage>
</organism>
<evidence type="ECO:0000313" key="5">
    <source>
        <dbReference type="EMBL" id="MBU2690053.1"/>
    </source>
</evidence>
<feature type="region of interest" description="Disordered" evidence="2">
    <location>
        <begin position="846"/>
        <end position="867"/>
    </location>
</feature>
<dbReference type="Gene3D" id="2.60.40.4070">
    <property type="match status" value="1"/>
</dbReference>
<evidence type="ECO:0000256" key="2">
    <source>
        <dbReference type="SAM" id="MobiDB-lite"/>
    </source>
</evidence>
<feature type="domain" description="FlgD/Vpr Ig-like" evidence="4">
    <location>
        <begin position="1742"/>
        <end position="1802"/>
    </location>
</feature>
<evidence type="ECO:0000259" key="4">
    <source>
        <dbReference type="Pfam" id="PF13860"/>
    </source>
</evidence>
<protein>
    <recommendedName>
        <fullName evidence="7">T9SS type A sorting domain-containing protein</fullName>
    </recommendedName>
</protein>
<dbReference type="SUPFAM" id="SSF52129">
    <property type="entry name" value="Caspase-like"/>
    <property type="match status" value="1"/>
</dbReference>
<keyword evidence="1" id="KW-0732">Signal</keyword>
<evidence type="ECO:0008006" key="7">
    <source>
        <dbReference type="Google" id="ProtNLM"/>
    </source>
</evidence>
<dbReference type="Gene3D" id="3.40.50.10390">
    <property type="entry name" value="Gingipain r, domain 1"/>
    <property type="match status" value="1"/>
</dbReference>
<name>A0A948WBK6_UNCEI</name>
<dbReference type="SUPFAM" id="SSF69318">
    <property type="entry name" value="Integrin alpha N-terminal domain"/>
    <property type="match status" value="1"/>
</dbReference>
<dbReference type="Gene3D" id="3.40.50.1460">
    <property type="match status" value="1"/>
</dbReference>
<dbReference type="EMBL" id="JAHJDP010000023">
    <property type="protein sequence ID" value="MBU2690053.1"/>
    <property type="molecule type" value="Genomic_DNA"/>
</dbReference>
<dbReference type="InterPro" id="IPR001769">
    <property type="entry name" value="Gingipain"/>
</dbReference>
<comment type="caution">
    <text evidence="5">The sequence shown here is derived from an EMBL/GenBank/DDBJ whole genome shotgun (WGS) entry which is preliminary data.</text>
</comment>
<sequence>MRRRRGMDRMTHFGFIGILSAGILFLLTDGCLAAPAVGAGRTPGRLDLVLSPSAGPSTATLPSHTSAPAGEIRWILLPGAARVREIEPSYVKLLRTGFLRGYHLAQIMFKPNHHPLDSGRLFPPGELHITLYLDPLSPSEEAAVFKPLRSSDTEGVRSPEARWILKTVLNPEDLQTFYGGAAIPAEALLDAAADTLFQTPSYTKNQVASTPYGGFNPTRWPSLQGPAIAQVILTDDQTISGNSAGPMTAVFAAYALWKTEQGLPTVVERVSAIRRRYDGFDTAEKIKNYLYDAVKYWGVRWVLLGGDIDIVPTRRLDGQSDREHDRPDPPADIYYVRYHEDWNLDDDAFIWDGAGDLGPLSPQFDQAWIGRLPCRSAAEAQVMVDKIRAYRRDRGLDPGPGYYTSVLLATGPVNDMNPRDDGCGYPHTERVLKPFRAAGWSDTLRLYAMPDLHMEMCDGIPHPCYTELISYLEPLHPTPWTGSALRDRLNDGFHIVWHLEHSLRSFLGNPTVAGLPPPPLGCNHSDTWRSRCRSHLSGQWSGIRDLSKELVYELQNGAGAPRYSIVFSAGSFVNEYDLDAVSEAFLRSPDGGAVAFIGKTLSLGGFGSDIAERLFDKVATGDLPNLGAALSLSIVEAYEGGADAVEKSFEYTLLGDPEMPVWPGEPKRLEIEIDPPGLSSLGPRSISIQLRDGVGGGFVQDAAVCLKQGAASYGIETAGLDGTARFPGFPVLTSDPVLITVTAPGYLTVRESLAVESTLPYLTYDHHILSDAPPGGDGDGLPEAGENIRLHVTALNTGVGPASHPQPMLWASPPIDVDLSIDDMADRESILIGAGGAHPAKSRFSLPDAGHGYRSEGAPPTPEGSNVRLWRDPEDGSYMLSTHSQEGSPEPLFTGTLFTGGGFTAVGTSMETWEDQIVWSGDSIQFQFRGDATDDAIIFRADASDWLSLRGPHRGSLAPERDVDPGDTLQATWSLALAPSAPDEITMPFTLRLDYGENLRSFSDFSTVWSAPVLDLITSKRTWRSADADVILKLFPIFRNRGHAAPDTLHITLRRLSGPGEVVDSTADAAGIPPGGFGTTSTPLLLSAATIEEVLETTFTLEVEAGLMEGSTIQHFGPCGGAADSLQAPKDLQIESAGRSLVLRWSPVEGAVRYLIEAVPPDDNPFLIGFADSTSRYEVSSMNGMAIETYDEGLLAQYRFQIRACDGCVSGPPAVTEPDHPWYPAAPGWPRRVPGILSTAPTVLPPPYFGDRGVVFAAGRKIYAWFSDGAPLRSGEEYADGLFFDPGLPDDPDRIFTEALALFPFDYREDLLSPPVPSWGLAGNVRQNALYVLRLVPEEDGEHWRPELYWTAPVSSILSAPLVWRFHREDLPQILLPSDGALLHAWMADGEPLLTHFPSGSYAETPDGSTYNFRSLAIASAAEPGGFNIIQSTRSGHLICWPVPRDRDRSTLADPLWDIHLEAFDTDIADYSLSSPAVADVDGDFMEEIVVTNQTGEPGDPGRPGRVWVIDPLTGEVEARGENWDWSFRSDNDSYPPPRPALANLNHDGGYEMVIAGRVDRRGRYVSSHRVHILSVGNSEITGWRCTDESILPSRNSGNINAGVVWSEPILSDFDGDGVIEILAPSAGGALFSWEPGETCRPESGWPMIFNDLVMPPTIEDLDGDGDLEMVIACRDATLQVLQLPGSIAASARGGWNQYGADIFNSARVGAHYSMAPPPQAASWPLGALHLSPTPFLPPQRIELNHPGGSVTLSIFDVAGRRVRNLYQGGLDAGLHHFSWDGRDDGGRRVGSGIYFYKLTTDHTETVKRTLLLR</sequence>
<dbReference type="Proteomes" id="UP000777784">
    <property type="component" value="Unassembled WGS sequence"/>
</dbReference>
<dbReference type="GO" id="GO:0006508">
    <property type="term" value="P:proteolysis"/>
    <property type="evidence" value="ECO:0007669"/>
    <property type="project" value="InterPro"/>
</dbReference>
<dbReference type="GO" id="GO:0008234">
    <property type="term" value="F:cysteine-type peptidase activity"/>
    <property type="evidence" value="ECO:0007669"/>
    <property type="project" value="InterPro"/>
</dbReference>
<evidence type="ECO:0000313" key="6">
    <source>
        <dbReference type="Proteomes" id="UP000777784"/>
    </source>
</evidence>
<feature type="domain" description="Gingipain" evidence="3">
    <location>
        <begin position="248"/>
        <end position="660"/>
    </location>
</feature>
<reference evidence="5" key="1">
    <citation type="submission" date="2021-05" db="EMBL/GenBank/DDBJ databases">
        <title>Energy efficiency and biological interactions define the core microbiome of deep oligotrophic groundwater.</title>
        <authorList>
            <person name="Mehrshad M."/>
            <person name="Lopez-Fernandez M."/>
            <person name="Bell E."/>
            <person name="Bernier-Latmani R."/>
            <person name="Bertilsson S."/>
            <person name="Dopson M."/>
        </authorList>
    </citation>
    <scope>NUCLEOTIDE SEQUENCE</scope>
    <source>
        <strain evidence="5">Modern_marine.mb.64</strain>
    </source>
</reference>
<gene>
    <name evidence="5" type="ORF">KJ970_03935</name>
</gene>
<dbReference type="Pfam" id="PF13860">
    <property type="entry name" value="FlgD_ig"/>
    <property type="match status" value="1"/>
</dbReference>
<evidence type="ECO:0000256" key="1">
    <source>
        <dbReference type="ARBA" id="ARBA00022729"/>
    </source>
</evidence>
<dbReference type="Pfam" id="PF01364">
    <property type="entry name" value="Peptidase_C25"/>
    <property type="match status" value="1"/>
</dbReference>